<dbReference type="SUPFAM" id="SSF53474">
    <property type="entry name" value="alpha/beta-Hydrolases"/>
    <property type="match status" value="1"/>
</dbReference>
<dbReference type="GO" id="GO:0006508">
    <property type="term" value="P:proteolysis"/>
    <property type="evidence" value="ECO:0007669"/>
    <property type="project" value="InterPro"/>
</dbReference>
<dbReference type="EMBL" id="JAVRQU010000005">
    <property type="protein sequence ID" value="KAK5703283.1"/>
    <property type="molecule type" value="Genomic_DNA"/>
</dbReference>
<dbReference type="Gene3D" id="3.40.50.1820">
    <property type="entry name" value="alpha/beta hydrolase"/>
    <property type="match status" value="1"/>
</dbReference>
<evidence type="ECO:0000313" key="5">
    <source>
        <dbReference type="Proteomes" id="UP001310594"/>
    </source>
</evidence>
<dbReference type="PANTHER" id="PTHR43798">
    <property type="entry name" value="MONOACYLGLYCEROL LIPASE"/>
    <property type="match status" value="1"/>
</dbReference>
<dbReference type="InterPro" id="IPR005945">
    <property type="entry name" value="Pro_imino_pep"/>
</dbReference>
<dbReference type="NCBIfam" id="TIGR01250">
    <property type="entry name" value="pro_imino_pep_2"/>
    <property type="match status" value="1"/>
</dbReference>
<feature type="domain" description="AB hydrolase-1" evidence="3">
    <location>
        <begin position="40"/>
        <end position="301"/>
    </location>
</feature>
<dbReference type="Proteomes" id="UP001310594">
    <property type="component" value="Unassembled WGS sequence"/>
</dbReference>
<dbReference type="InterPro" id="IPR050266">
    <property type="entry name" value="AB_hydrolase_sf"/>
</dbReference>
<keyword evidence="2" id="KW-0378">Hydrolase</keyword>
<dbReference type="GO" id="GO:0016020">
    <property type="term" value="C:membrane"/>
    <property type="evidence" value="ECO:0007669"/>
    <property type="project" value="TreeGrafter"/>
</dbReference>
<evidence type="ECO:0000259" key="3">
    <source>
        <dbReference type="Pfam" id="PF00561"/>
    </source>
</evidence>
<protein>
    <recommendedName>
        <fullName evidence="3">AB hydrolase-1 domain-containing protein</fullName>
    </recommendedName>
</protein>
<dbReference type="PANTHER" id="PTHR43798:SF33">
    <property type="entry name" value="HYDROLASE, PUTATIVE (AFU_ORTHOLOGUE AFUA_2G14860)-RELATED"/>
    <property type="match status" value="1"/>
</dbReference>
<organism evidence="4 5">
    <name type="scientific">Elasticomyces elasticus</name>
    <dbReference type="NCBI Taxonomy" id="574655"/>
    <lineage>
        <taxon>Eukaryota</taxon>
        <taxon>Fungi</taxon>
        <taxon>Dikarya</taxon>
        <taxon>Ascomycota</taxon>
        <taxon>Pezizomycotina</taxon>
        <taxon>Dothideomycetes</taxon>
        <taxon>Dothideomycetidae</taxon>
        <taxon>Mycosphaerellales</taxon>
        <taxon>Teratosphaeriaceae</taxon>
        <taxon>Elasticomyces</taxon>
    </lineage>
</organism>
<dbReference type="GO" id="GO:0008233">
    <property type="term" value="F:peptidase activity"/>
    <property type="evidence" value="ECO:0007669"/>
    <property type="project" value="InterPro"/>
</dbReference>
<dbReference type="Pfam" id="PF00561">
    <property type="entry name" value="Abhydrolase_1"/>
    <property type="match status" value="1"/>
</dbReference>
<proteinExistence type="inferred from homology"/>
<dbReference type="PIRSF" id="PIRSF005539">
    <property type="entry name" value="Pept_S33_TRI_F1"/>
    <property type="match status" value="1"/>
</dbReference>
<reference evidence="4" key="1">
    <citation type="submission" date="2023-08" db="EMBL/GenBank/DDBJ databases">
        <title>Black Yeasts Isolated from many extreme environments.</title>
        <authorList>
            <person name="Coleine C."/>
            <person name="Stajich J.E."/>
            <person name="Selbmann L."/>
        </authorList>
    </citation>
    <scope>NUCLEOTIDE SEQUENCE</scope>
    <source>
        <strain evidence="4">CCFEE 5810</strain>
    </source>
</reference>
<dbReference type="InterPro" id="IPR029058">
    <property type="entry name" value="AB_hydrolase_fold"/>
</dbReference>
<evidence type="ECO:0000256" key="2">
    <source>
        <dbReference type="ARBA" id="ARBA00022801"/>
    </source>
</evidence>
<dbReference type="PRINTS" id="PR00793">
    <property type="entry name" value="PROAMNOPTASE"/>
</dbReference>
<evidence type="ECO:0000313" key="4">
    <source>
        <dbReference type="EMBL" id="KAK5703283.1"/>
    </source>
</evidence>
<comment type="similarity">
    <text evidence="1">Belongs to the peptidase S33 family.</text>
</comment>
<sequence>MSQPAPASRRKVNVPFSPPGTSKNCETAVWIYGDIHAHVPLIAVHGGPGSPSPYFTPLGQLTEKHGVPVMLYDQLGCGDSTHLPDTSGDIDFWTIGLFLAELSNTIAHFGIKEYDLLGHSWGGLLAGEFALTQPKGLRKLIIYSSPASYPKRVGSGLALLAALPAEFRKPLEKGDIDEQFKNTKEYQAAMMYYNRTHMCRMEPWPQPFLDSMTLMSQDETVCSTLYQGGPFQTKGHMKDWDITDRLPEITKATVPGGILLMNGKYDFVNDDSVAAWSTEVKADVKWVRFDESSHMAHLEEPEKFLAVVGDFLTAHKDKHIH</sequence>
<dbReference type="InterPro" id="IPR000073">
    <property type="entry name" value="AB_hydrolase_1"/>
</dbReference>
<name>A0AAN7W906_9PEZI</name>
<comment type="caution">
    <text evidence="4">The sequence shown here is derived from an EMBL/GenBank/DDBJ whole genome shotgun (WGS) entry which is preliminary data.</text>
</comment>
<dbReference type="AlphaFoldDB" id="A0AAN7W906"/>
<gene>
    <name evidence="4" type="ORF">LTR97_004232</name>
</gene>
<dbReference type="InterPro" id="IPR002410">
    <property type="entry name" value="Peptidase_S33"/>
</dbReference>
<evidence type="ECO:0000256" key="1">
    <source>
        <dbReference type="ARBA" id="ARBA00010088"/>
    </source>
</evidence>
<accession>A0AAN7W906</accession>